<dbReference type="PRINTS" id="PR00033">
    <property type="entry name" value="HTHASNC"/>
</dbReference>
<keyword evidence="3" id="KW-0804">Transcription</keyword>
<dbReference type="Pfam" id="PF01037">
    <property type="entry name" value="AsnC_trans_reg"/>
    <property type="match status" value="1"/>
</dbReference>
<dbReference type="Pfam" id="PF13412">
    <property type="entry name" value="HTH_24"/>
    <property type="match status" value="1"/>
</dbReference>
<dbReference type="PANTHER" id="PTHR30154">
    <property type="entry name" value="LEUCINE-RESPONSIVE REGULATORY PROTEIN"/>
    <property type="match status" value="1"/>
</dbReference>
<proteinExistence type="predicted"/>
<dbReference type="FunFam" id="3.30.70.920:FF:000005">
    <property type="entry name" value="Lrp/AsnC family transcriptional regulator"/>
    <property type="match status" value="1"/>
</dbReference>
<dbReference type="CDD" id="cd00090">
    <property type="entry name" value="HTH_ARSR"/>
    <property type="match status" value="1"/>
</dbReference>
<evidence type="ECO:0000256" key="3">
    <source>
        <dbReference type="ARBA" id="ARBA00023163"/>
    </source>
</evidence>
<dbReference type="SMART" id="SM00344">
    <property type="entry name" value="HTH_ASNC"/>
    <property type="match status" value="1"/>
</dbReference>
<evidence type="ECO:0000313" key="6">
    <source>
        <dbReference type="Proteomes" id="UP000535589"/>
    </source>
</evidence>
<dbReference type="SUPFAM" id="SSF46785">
    <property type="entry name" value="Winged helix' DNA-binding domain"/>
    <property type="match status" value="1"/>
</dbReference>
<dbReference type="EMBL" id="JABAIK010000013">
    <property type="protein sequence ID" value="NLS13856.1"/>
    <property type="molecule type" value="Genomic_DNA"/>
</dbReference>
<dbReference type="GO" id="GO:0005829">
    <property type="term" value="C:cytosol"/>
    <property type="evidence" value="ECO:0007669"/>
    <property type="project" value="TreeGrafter"/>
</dbReference>
<dbReference type="PROSITE" id="PS00519">
    <property type="entry name" value="HTH_ASNC_1"/>
    <property type="match status" value="1"/>
</dbReference>
<dbReference type="SUPFAM" id="SSF54909">
    <property type="entry name" value="Dimeric alpha+beta barrel"/>
    <property type="match status" value="1"/>
</dbReference>
<dbReference type="InterPro" id="IPR019888">
    <property type="entry name" value="Tscrpt_reg_AsnC-like"/>
</dbReference>
<dbReference type="InterPro" id="IPR011991">
    <property type="entry name" value="ArsR-like_HTH"/>
</dbReference>
<dbReference type="Gene3D" id="3.30.70.920">
    <property type="match status" value="1"/>
</dbReference>
<protein>
    <submittedName>
        <fullName evidence="5">Lrp/AsnC family transcriptional regulator</fullName>
    </submittedName>
</protein>
<comment type="caution">
    <text evidence="5">The sequence shown here is derived from an EMBL/GenBank/DDBJ whole genome shotgun (WGS) entry which is preliminary data.</text>
</comment>
<dbReference type="GO" id="GO:0006355">
    <property type="term" value="P:regulation of DNA-templated transcription"/>
    <property type="evidence" value="ECO:0007669"/>
    <property type="project" value="UniProtKB-ARBA"/>
</dbReference>
<keyword evidence="6" id="KW-1185">Reference proteome</keyword>
<organism evidence="5 6">
    <name type="scientific">Vibrio agarilyticus</name>
    <dbReference type="NCBI Taxonomy" id="2726741"/>
    <lineage>
        <taxon>Bacteria</taxon>
        <taxon>Pseudomonadati</taxon>
        <taxon>Pseudomonadota</taxon>
        <taxon>Gammaproteobacteria</taxon>
        <taxon>Vibrionales</taxon>
        <taxon>Vibrionaceae</taxon>
        <taxon>Vibrio</taxon>
    </lineage>
</organism>
<dbReference type="InterPro" id="IPR019885">
    <property type="entry name" value="Tscrpt_reg_HTH_AsnC-type_CS"/>
</dbReference>
<dbReference type="InterPro" id="IPR036390">
    <property type="entry name" value="WH_DNA-bd_sf"/>
</dbReference>
<dbReference type="InterPro" id="IPR019887">
    <property type="entry name" value="Tscrpt_reg_AsnC/Lrp_C"/>
</dbReference>
<evidence type="ECO:0000259" key="4">
    <source>
        <dbReference type="PROSITE" id="PS50956"/>
    </source>
</evidence>
<dbReference type="Proteomes" id="UP000535589">
    <property type="component" value="Unassembled WGS sequence"/>
</dbReference>
<name>A0A7X8YHT5_9VIBR</name>
<dbReference type="PROSITE" id="PS50956">
    <property type="entry name" value="HTH_ASNC_2"/>
    <property type="match status" value="1"/>
</dbReference>
<dbReference type="InterPro" id="IPR000485">
    <property type="entry name" value="AsnC-type_HTH_dom"/>
</dbReference>
<gene>
    <name evidence="5" type="ORF">HGP28_13245</name>
</gene>
<dbReference type="GO" id="GO:0043200">
    <property type="term" value="P:response to amino acid"/>
    <property type="evidence" value="ECO:0007669"/>
    <property type="project" value="TreeGrafter"/>
</dbReference>
<feature type="domain" description="HTH asnC-type" evidence="4">
    <location>
        <begin position="6"/>
        <end position="67"/>
    </location>
</feature>
<keyword evidence="2" id="KW-0238">DNA-binding</keyword>
<dbReference type="InterPro" id="IPR036388">
    <property type="entry name" value="WH-like_DNA-bd_sf"/>
</dbReference>
<reference evidence="5 6" key="1">
    <citation type="submission" date="2020-04" db="EMBL/GenBank/DDBJ databases">
        <title>Vibrio sp. SM6, a novel species isolated from seawater.</title>
        <authorList>
            <person name="Wang X."/>
        </authorList>
    </citation>
    <scope>NUCLEOTIDE SEQUENCE [LARGE SCALE GENOMIC DNA]</scope>
    <source>
        <strain evidence="5 6">SM6</strain>
    </source>
</reference>
<accession>A0A7X8YHT5</accession>
<dbReference type="InterPro" id="IPR011008">
    <property type="entry name" value="Dimeric_a/b-barrel"/>
</dbReference>
<evidence type="ECO:0000256" key="1">
    <source>
        <dbReference type="ARBA" id="ARBA00023015"/>
    </source>
</evidence>
<dbReference type="GO" id="GO:0043565">
    <property type="term" value="F:sequence-specific DNA binding"/>
    <property type="evidence" value="ECO:0007669"/>
    <property type="project" value="InterPro"/>
</dbReference>
<evidence type="ECO:0000313" key="5">
    <source>
        <dbReference type="EMBL" id="NLS13856.1"/>
    </source>
</evidence>
<dbReference type="Gene3D" id="1.10.10.10">
    <property type="entry name" value="Winged helix-like DNA-binding domain superfamily/Winged helix DNA-binding domain"/>
    <property type="match status" value="1"/>
</dbReference>
<dbReference type="PANTHER" id="PTHR30154:SF17">
    <property type="entry name" value="DNA-BINDING TRANSCRIPTIONAL ACTIVATOR DECR"/>
    <property type="match status" value="1"/>
</dbReference>
<keyword evidence="1" id="KW-0805">Transcription regulation</keyword>
<dbReference type="AlphaFoldDB" id="A0A7X8YHT5"/>
<evidence type="ECO:0000256" key="2">
    <source>
        <dbReference type="ARBA" id="ARBA00023125"/>
    </source>
</evidence>
<sequence length="156" mass="17955">MKMSQLDSIDKQLLQRLQADGTLSLNELAELVNLTTTPCWKRLKRLEEAGVIEKRVALLNAEQLGLSFTAFVQIKTSNHSQAWYHQFVATVTEFPEVMEFYRMAGEYDYMLKVLVQDMKRFDTFYKKLVNSIDGLSNVTSSFAMEPLKYTTALPIE</sequence>